<keyword evidence="1" id="KW-1133">Transmembrane helix</keyword>
<organism evidence="2 3">
    <name type="scientific">Rikenella microfusus</name>
    <dbReference type="NCBI Taxonomy" id="28139"/>
    <lineage>
        <taxon>Bacteria</taxon>
        <taxon>Pseudomonadati</taxon>
        <taxon>Bacteroidota</taxon>
        <taxon>Bacteroidia</taxon>
        <taxon>Bacteroidales</taxon>
        <taxon>Rikenellaceae</taxon>
        <taxon>Rikenella</taxon>
    </lineage>
</organism>
<feature type="transmembrane region" description="Helical" evidence="1">
    <location>
        <begin position="143"/>
        <end position="163"/>
    </location>
</feature>
<dbReference type="AlphaFoldDB" id="A0A379MV33"/>
<dbReference type="RefSeq" id="WP_051214493.1">
    <property type="nucleotide sequence ID" value="NZ_CALVFX010000001.1"/>
</dbReference>
<protein>
    <recommendedName>
        <fullName evidence="4">DUF4293 family protein</fullName>
    </recommendedName>
</protein>
<evidence type="ECO:0008006" key="4">
    <source>
        <dbReference type="Google" id="ProtNLM"/>
    </source>
</evidence>
<name>A0A379MV33_9BACT</name>
<keyword evidence="1" id="KW-0812">Transmembrane</keyword>
<gene>
    <name evidence="2" type="ORF">NCTC11190_01950</name>
</gene>
<feature type="transmembrane region" description="Helical" evidence="1">
    <location>
        <begin position="79"/>
        <end position="99"/>
    </location>
</feature>
<evidence type="ECO:0000313" key="2">
    <source>
        <dbReference type="EMBL" id="SUE34717.1"/>
    </source>
</evidence>
<sequence>MLQRIQTVHLLIVVALMAVMFFPNYATVKMGAPLPAGTVETVGADSTITRVVVPAGVEEEITFNLWGIYQNGQKAVPTTYMAVLVILTLVLAFATVFLYRKRWIQVRLCFAMAIMLLGIEAFIALYIYKLKEILDTMMRDYAVKYSVADVLPLVALVFVYFAFRGVSKDIALIKSLDRIR</sequence>
<keyword evidence="3" id="KW-1185">Reference proteome</keyword>
<feature type="transmembrane region" description="Helical" evidence="1">
    <location>
        <begin position="7"/>
        <end position="26"/>
    </location>
</feature>
<keyword evidence="1" id="KW-0472">Membrane</keyword>
<reference evidence="2 3" key="1">
    <citation type="submission" date="2018-06" db="EMBL/GenBank/DDBJ databases">
        <authorList>
            <consortium name="Pathogen Informatics"/>
            <person name="Doyle S."/>
        </authorList>
    </citation>
    <scope>NUCLEOTIDE SEQUENCE [LARGE SCALE GENOMIC DNA]</scope>
    <source>
        <strain evidence="2 3">NCTC11190</strain>
    </source>
</reference>
<evidence type="ECO:0000313" key="3">
    <source>
        <dbReference type="Proteomes" id="UP000255233"/>
    </source>
</evidence>
<accession>A0A379MV33</accession>
<feature type="transmembrane region" description="Helical" evidence="1">
    <location>
        <begin position="106"/>
        <end position="128"/>
    </location>
</feature>
<dbReference type="EMBL" id="UGVL01000001">
    <property type="protein sequence ID" value="SUE34717.1"/>
    <property type="molecule type" value="Genomic_DNA"/>
</dbReference>
<dbReference type="Proteomes" id="UP000255233">
    <property type="component" value="Unassembled WGS sequence"/>
</dbReference>
<proteinExistence type="predicted"/>
<dbReference type="Pfam" id="PF14126">
    <property type="entry name" value="DUF4293"/>
    <property type="match status" value="1"/>
</dbReference>
<evidence type="ECO:0000256" key="1">
    <source>
        <dbReference type="SAM" id="Phobius"/>
    </source>
</evidence>
<dbReference type="STRING" id="880526.GCA_000427365_01868"/>
<dbReference type="InterPro" id="IPR025635">
    <property type="entry name" value="DUF4293"/>
</dbReference>